<feature type="binding site" evidence="7">
    <location>
        <position position="60"/>
    </location>
    <ligand>
        <name>carbamoyl phosphate</name>
        <dbReference type="ChEBI" id="CHEBI:58228"/>
    </ligand>
</feature>
<dbReference type="EMBL" id="AHYR01000003">
    <property type="protein sequence ID" value="EOT43444.1"/>
    <property type="molecule type" value="Genomic_DNA"/>
</dbReference>
<dbReference type="PANTHER" id="PTHR45753">
    <property type="entry name" value="ORNITHINE CARBAMOYLTRANSFERASE, MITOCHONDRIAL"/>
    <property type="match status" value="1"/>
</dbReference>
<evidence type="ECO:0000256" key="1">
    <source>
        <dbReference type="ARBA" id="ARBA00004852"/>
    </source>
</evidence>
<reference evidence="10 11" key="1">
    <citation type="submission" date="2013-03" db="EMBL/GenBank/DDBJ databases">
        <title>The Genome Sequence of Enterococcus dispar ATCC_51266 (Illumina only assembly).</title>
        <authorList>
            <consortium name="The Broad Institute Genomics Platform"/>
            <consortium name="The Broad Institute Genome Sequencing Center for Infectious Disease"/>
            <person name="Earl A."/>
            <person name="Russ C."/>
            <person name="Gilmore M."/>
            <person name="Surin D."/>
            <person name="Walker B."/>
            <person name="Young S."/>
            <person name="Zeng Q."/>
            <person name="Gargeya S."/>
            <person name="Fitzgerald M."/>
            <person name="Haas B."/>
            <person name="Abouelleil A."/>
            <person name="Allen A.W."/>
            <person name="Alvarado L."/>
            <person name="Arachchi H.M."/>
            <person name="Berlin A.M."/>
            <person name="Chapman S.B."/>
            <person name="Gainer-Dewar J."/>
            <person name="Goldberg J."/>
            <person name="Griggs A."/>
            <person name="Gujja S."/>
            <person name="Hansen M."/>
            <person name="Howarth C."/>
            <person name="Imamovic A."/>
            <person name="Ireland A."/>
            <person name="Larimer J."/>
            <person name="McCowan C."/>
            <person name="Murphy C."/>
            <person name="Pearson M."/>
            <person name="Poon T.W."/>
            <person name="Priest M."/>
            <person name="Roberts A."/>
            <person name="Saif S."/>
            <person name="Shea T."/>
            <person name="Sisk P."/>
            <person name="Sykes S."/>
            <person name="Wortman J."/>
            <person name="Nusbaum C."/>
            <person name="Birren B."/>
        </authorList>
    </citation>
    <scope>NUCLEOTIDE SEQUENCE [LARGE SCALE GENOMIC DNA]</scope>
    <source>
        <strain evidence="10 11">ATCC 51266</strain>
    </source>
</reference>
<protein>
    <recommendedName>
        <fullName evidence="7">Aspartate carbamoyltransferase</fullName>
        <ecNumber evidence="7">2.1.3.2</ecNumber>
    </recommendedName>
    <alternativeName>
        <fullName evidence="7">Aspartate transcarbamylase</fullName>
        <shortName evidence="7">ATCase</shortName>
    </alternativeName>
</protein>
<dbReference type="AlphaFoldDB" id="S0KF32"/>
<dbReference type="Pfam" id="PF02729">
    <property type="entry name" value="OTCace_N"/>
    <property type="match status" value="1"/>
</dbReference>
<dbReference type="EC" id="2.1.3.2" evidence="7"/>
<dbReference type="InterPro" id="IPR006131">
    <property type="entry name" value="Asp_carbamoyltransf_Asp/Orn-bd"/>
</dbReference>
<dbReference type="UniPathway" id="UPA00070">
    <property type="reaction ID" value="UER00116"/>
</dbReference>
<feature type="binding site" evidence="7">
    <location>
        <position position="87"/>
    </location>
    <ligand>
        <name>L-aspartate</name>
        <dbReference type="ChEBI" id="CHEBI:29991"/>
    </ligand>
</feature>
<dbReference type="GO" id="GO:0016597">
    <property type="term" value="F:amino acid binding"/>
    <property type="evidence" value="ECO:0007669"/>
    <property type="project" value="InterPro"/>
</dbReference>
<dbReference type="PATRIC" id="fig|1139219.3.peg.767"/>
<dbReference type="GO" id="GO:0006207">
    <property type="term" value="P:'de novo' pyrimidine nucleobase biosynthetic process"/>
    <property type="evidence" value="ECO:0007669"/>
    <property type="project" value="InterPro"/>
</dbReference>
<keyword evidence="11" id="KW-1185">Reference proteome</keyword>
<evidence type="ECO:0000256" key="5">
    <source>
        <dbReference type="ARBA" id="ARBA00043884"/>
    </source>
</evidence>
<evidence type="ECO:0000256" key="2">
    <source>
        <dbReference type="ARBA" id="ARBA00008896"/>
    </source>
</evidence>
<proteinExistence type="inferred from homology"/>
<dbReference type="RefSeq" id="WP_016171982.1">
    <property type="nucleotide sequence ID" value="NZ_ASWK01000001.1"/>
</dbReference>
<dbReference type="SUPFAM" id="SSF53671">
    <property type="entry name" value="Aspartate/ornithine carbamoyltransferase"/>
    <property type="match status" value="1"/>
</dbReference>
<dbReference type="InterPro" id="IPR006132">
    <property type="entry name" value="Asp/Orn_carbamoyltranf_P-bd"/>
</dbReference>
<comment type="catalytic activity">
    <reaction evidence="6 7">
        <text>carbamoyl phosphate + L-aspartate = N-carbamoyl-L-aspartate + phosphate + H(+)</text>
        <dbReference type="Rhea" id="RHEA:20013"/>
        <dbReference type="ChEBI" id="CHEBI:15378"/>
        <dbReference type="ChEBI" id="CHEBI:29991"/>
        <dbReference type="ChEBI" id="CHEBI:32814"/>
        <dbReference type="ChEBI" id="CHEBI:43474"/>
        <dbReference type="ChEBI" id="CHEBI:58228"/>
        <dbReference type="EC" id="2.1.3.2"/>
    </reaction>
</comment>
<evidence type="ECO:0000256" key="7">
    <source>
        <dbReference type="HAMAP-Rule" id="MF_00001"/>
    </source>
</evidence>
<dbReference type="PANTHER" id="PTHR45753:SF6">
    <property type="entry name" value="ASPARTATE CARBAMOYLTRANSFERASE"/>
    <property type="match status" value="1"/>
</dbReference>
<dbReference type="NCBIfam" id="TIGR00670">
    <property type="entry name" value="asp_carb_tr"/>
    <property type="match status" value="1"/>
</dbReference>
<dbReference type="NCBIfam" id="NF002032">
    <property type="entry name" value="PRK00856.1"/>
    <property type="match status" value="1"/>
</dbReference>
<dbReference type="OrthoDB" id="9774690at2"/>
<dbReference type="GO" id="GO:0004070">
    <property type="term" value="F:aspartate carbamoyltransferase activity"/>
    <property type="evidence" value="ECO:0007669"/>
    <property type="project" value="UniProtKB-UniRule"/>
</dbReference>
<comment type="function">
    <text evidence="5 7">Catalyzes the condensation of carbamoyl phosphate and aspartate to form carbamoyl aspartate and inorganic phosphate, the committed step in the de novo pyrimidine nucleotide biosynthesis pathway.</text>
</comment>
<sequence>MIIQQERISLKHLLTVEALTDQEVMGLIRRGQEFKNGAKWTPEKEQYFATNLFFENSTRTHKSFDVAEKKLGIEVIEFDASTSSVQKGETLYDTVLTMSALGVDVAVIRHGDENYYDDLIQSKTIQCGIINGGDGSGQHPTQCLLDLMTIYEEFGRFEGLKVAIVGDITHSRVAKSNMQMLKRLGAQVFFSGPAQWYDEEFEVYGHYLPLDELVGEVDVMMMLRVQHERHDGNESFSKEEYHQQYGLTVGRAKKMKEGAIIMHPAPVNRDVELADSLVEGYQARIIQQMTNGVFVRMAILEAVLAGRA</sequence>
<dbReference type="InterPro" id="IPR006130">
    <property type="entry name" value="Asp/Orn_carbamoylTrfase"/>
</dbReference>
<evidence type="ECO:0000256" key="3">
    <source>
        <dbReference type="ARBA" id="ARBA00022679"/>
    </source>
</evidence>
<comment type="pathway">
    <text evidence="1 7">Pyrimidine metabolism; UMP biosynthesis via de novo pathway; (S)-dihydroorotate from bicarbonate: step 2/3.</text>
</comment>
<dbReference type="PROSITE" id="PS00097">
    <property type="entry name" value="CARBAMOYLTRANSFERASE"/>
    <property type="match status" value="1"/>
</dbReference>
<gene>
    <name evidence="7" type="primary">pyrB</name>
    <name evidence="10" type="ORF">OMK_00799</name>
</gene>
<dbReference type="GO" id="GO:0005829">
    <property type="term" value="C:cytosol"/>
    <property type="evidence" value="ECO:0007669"/>
    <property type="project" value="TreeGrafter"/>
</dbReference>
<keyword evidence="3 7" id="KW-0808">Transferase</keyword>
<evidence type="ECO:0000313" key="11">
    <source>
        <dbReference type="Proteomes" id="UP000014127"/>
    </source>
</evidence>
<comment type="subunit">
    <text evidence="7">Heterododecamer (2C3:3R2) of six catalytic PyrB chains organized as two trimers (C3), and six regulatory PyrI chains organized as three dimers (R2).</text>
</comment>
<dbReference type="GO" id="GO:0044205">
    <property type="term" value="P:'de novo' UMP biosynthetic process"/>
    <property type="evidence" value="ECO:0007669"/>
    <property type="project" value="UniProtKB-UniRule"/>
</dbReference>
<evidence type="ECO:0000259" key="8">
    <source>
        <dbReference type="Pfam" id="PF00185"/>
    </source>
</evidence>
<feature type="binding site" evidence="7">
    <location>
        <position position="266"/>
    </location>
    <ligand>
        <name>carbamoyl phosphate</name>
        <dbReference type="ChEBI" id="CHEBI:58228"/>
    </ligand>
</feature>
<dbReference type="Gene3D" id="3.40.50.1370">
    <property type="entry name" value="Aspartate/ornithine carbamoyltransferase"/>
    <property type="match status" value="2"/>
</dbReference>
<dbReference type="InterPro" id="IPR036901">
    <property type="entry name" value="Asp/Orn_carbamoylTrfase_sf"/>
</dbReference>
<dbReference type="FunFam" id="3.40.50.1370:FF:000011">
    <property type="entry name" value="Aspartate carbamoyltransferase"/>
    <property type="match status" value="1"/>
</dbReference>
<name>S0KF32_9ENTE</name>
<comment type="caution">
    <text evidence="10">The sequence shown here is derived from an EMBL/GenBank/DDBJ whole genome shotgun (WGS) entry which is preliminary data.</text>
</comment>
<feature type="domain" description="Aspartate/ornithine carbamoyltransferase carbamoyl-P binding" evidence="9">
    <location>
        <begin position="11"/>
        <end position="152"/>
    </location>
</feature>
<accession>S0KF32</accession>
<dbReference type="Proteomes" id="UP000014127">
    <property type="component" value="Unassembled WGS sequence"/>
</dbReference>
<organism evidence="10 11">
    <name type="scientific">Enterococcus dispar ATCC 51266</name>
    <dbReference type="NCBI Taxonomy" id="1139219"/>
    <lineage>
        <taxon>Bacteria</taxon>
        <taxon>Bacillati</taxon>
        <taxon>Bacillota</taxon>
        <taxon>Bacilli</taxon>
        <taxon>Lactobacillales</taxon>
        <taxon>Enterococcaceae</taxon>
        <taxon>Enterococcus</taxon>
    </lineage>
</organism>
<evidence type="ECO:0000313" key="10">
    <source>
        <dbReference type="EMBL" id="EOT43444.1"/>
    </source>
</evidence>
<dbReference type="GO" id="GO:0006520">
    <property type="term" value="P:amino acid metabolic process"/>
    <property type="evidence" value="ECO:0007669"/>
    <property type="project" value="InterPro"/>
</dbReference>
<feature type="domain" description="Aspartate/ornithine carbamoyltransferase Asp/Orn-binding" evidence="8">
    <location>
        <begin position="158"/>
        <end position="302"/>
    </location>
</feature>
<evidence type="ECO:0000256" key="4">
    <source>
        <dbReference type="ARBA" id="ARBA00022975"/>
    </source>
</evidence>
<dbReference type="STRING" id="44009.RV01_GL000074"/>
<dbReference type="HAMAP" id="MF_00001">
    <property type="entry name" value="Asp_carb_tr"/>
    <property type="match status" value="1"/>
</dbReference>
<evidence type="ECO:0000259" key="9">
    <source>
        <dbReference type="Pfam" id="PF02729"/>
    </source>
</evidence>
<dbReference type="eggNOG" id="COG0540">
    <property type="taxonomic scope" value="Bacteria"/>
</dbReference>
<evidence type="ECO:0000256" key="6">
    <source>
        <dbReference type="ARBA" id="ARBA00048859"/>
    </source>
</evidence>
<dbReference type="InterPro" id="IPR002082">
    <property type="entry name" value="Asp_carbamoyltransf"/>
</dbReference>
<feature type="binding site" evidence="7">
    <location>
        <position position="139"/>
    </location>
    <ligand>
        <name>carbamoyl phosphate</name>
        <dbReference type="ChEBI" id="CHEBI:58228"/>
    </ligand>
</feature>
<feature type="binding site" evidence="7">
    <location>
        <position position="224"/>
    </location>
    <ligand>
        <name>L-aspartate</name>
        <dbReference type="ChEBI" id="CHEBI:29991"/>
    </ligand>
</feature>
<comment type="similarity">
    <text evidence="2 7">Belongs to the aspartate/ornithine carbamoyltransferase superfamily. ATCase family.</text>
</comment>
<feature type="binding site" evidence="7">
    <location>
        <position position="142"/>
    </location>
    <ligand>
        <name>carbamoyl phosphate</name>
        <dbReference type="ChEBI" id="CHEBI:58228"/>
    </ligand>
</feature>
<feature type="binding site" evidence="7">
    <location>
        <position position="265"/>
    </location>
    <ligand>
        <name>carbamoyl phosphate</name>
        <dbReference type="ChEBI" id="CHEBI:58228"/>
    </ligand>
</feature>
<keyword evidence="4 7" id="KW-0665">Pyrimidine biosynthesis</keyword>
<dbReference type="HOGENOM" id="CLU_043846_2_1_9"/>
<dbReference type="Pfam" id="PF00185">
    <property type="entry name" value="OTCace"/>
    <property type="match status" value="1"/>
</dbReference>
<feature type="binding site" evidence="7">
    <location>
        <position position="109"/>
    </location>
    <ligand>
        <name>carbamoyl phosphate</name>
        <dbReference type="ChEBI" id="CHEBI:58228"/>
    </ligand>
</feature>
<feature type="binding site" evidence="7">
    <location>
        <position position="59"/>
    </location>
    <ligand>
        <name>carbamoyl phosphate</name>
        <dbReference type="ChEBI" id="CHEBI:58228"/>
    </ligand>
</feature>
<dbReference type="PRINTS" id="PR00101">
    <property type="entry name" value="ATCASE"/>
</dbReference>
<dbReference type="PRINTS" id="PR00100">
    <property type="entry name" value="AOTCASE"/>
</dbReference>
<feature type="binding site" evidence="7">
    <location>
        <position position="172"/>
    </location>
    <ligand>
        <name>L-aspartate</name>
        <dbReference type="ChEBI" id="CHEBI:29991"/>
    </ligand>
</feature>